<dbReference type="OrthoDB" id="236052at2759"/>
<gene>
    <name evidence="3" type="ORF">AURANDRAFT_66856</name>
    <name evidence="2" type="ORF">AURANDRAFT_68221</name>
</gene>
<dbReference type="AlphaFoldDB" id="F0YJ22"/>
<feature type="region of interest" description="Disordered" evidence="1">
    <location>
        <begin position="74"/>
        <end position="93"/>
    </location>
</feature>
<feature type="region of interest" description="Disordered" evidence="1">
    <location>
        <begin position="132"/>
        <end position="210"/>
    </location>
</feature>
<dbReference type="KEGG" id="aaf:AURANDRAFT_68221"/>
<feature type="region of interest" description="Disordered" evidence="1">
    <location>
        <begin position="1"/>
        <end position="23"/>
    </location>
</feature>
<dbReference type="RefSeq" id="XP_009040462.1">
    <property type="nucleotide sequence ID" value="XM_009042214.1"/>
</dbReference>
<evidence type="ECO:0000313" key="2">
    <source>
        <dbReference type="EMBL" id="EGB03196.1"/>
    </source>
</evidence>
<feature type="compositionally biased region" description="Low complexity" evidence="1">
    <location>
        <begin position="74"/>
        <end position="84"/>
    </location>
</feature>
<dbReference type="EMBL" id="GL833146">
    <property type="protein sequence ID" value="EGB04906.1"/>
    <property type="molecule type" value="Genomic_DNA"/>
</dbReference>
<feature type="compositionally biased region" description="Basic and acidic residues" evidence="1">
    <location>
        <begin position="173"/>
        <end position="185"/>
    </location>
</feature>
<feature type="compositionally biased region" description="Acidic residues" evidence="1">
    <location>
        <begin position="145"/>
        <end position="159"/>
    </location>
</feature>
<dbReference type="GeneID" id="20226676"/>
<evidence type="ECO:0000313" key="4">
    <source>
        <dbReference type="Proteomes" id="UP000002729"/>
    </source>
</evidence>
<organism evidence="4">
    <name type="scientific">Aureococcus anophagefferens</name>
    <name type="common">Harmful bloom alga</name>
    <dbReference type="NCBI Taxonomy" id="44056"/>
    <lineage>
        <taxon>Eukaryota</taxon>
        <taxon>Sar</taxon>
        <taxon>Stramenopiles</taxon>
        <taxon>Ochrophyta</taxon>
        <taxon>Pelagophyceae</taxon>
        <taxon>Pelagomonadales</taxon>
        <taxon>Pelagomonadaceae</taxon>
        <taxon>Aureococcus</taxon>
    </lineage>
</organism>
<dbReference type="GeneID" id="20225979"/>
<proteinExistence type="predicted"/>
<evidence type="ECO:0000256" key="1">
    <source>
        <dbReference type="SAM" id="MobiDB-lite"/>
    </source>
</evidence>
<keyword evidence="4" id="KW-1185">Reference proteome</keyword>
<reference evidence="3 4" key="1">
    <citation type="journal article" date="2011" name="Proc. Natl. Acad. Sci. U.S.A.">
        <title>Niche of harmful alga Aureococcus anophagefferens revealed through ecogenomics.</title>
        <authorList>
            <person name="Gobler C.J."/>
            <person name="Berry D.L."/>
            <person name="Dyhrman S.T."/>
            <person name="Wilhelm S.W."/>
            <person name="Salamov A."/>
            <person name="Lobanov A.V."/>
            <person name="Zhang Y."/>
            <person name="Collier J.L."/>
            <person name="Wurch L.L."/>
            <person name="Kustka A.B."/>
            <person name="Dill B.D."/>
            <person name="Shah M."/>
            <person name="VerBerkmoes N.C."/>
            <person name="Kuo A."/>
            <person name="Terry A."/>
            <person name="Pangilinan J."/>
            <person name="Lindquist E.A."/>
            <person name="Lucas S."/>
            <person name="Paulsen I.T."/>
            <person name="Hattenrath-Lehmann T.K."/>
            <person name="Talmage S.C."/>
            <person name="Walker E.A."/>
            <person name="Koch F."/>
            <person name="Burson A.M."/>
            <person name="Marcoval M.A."/>
            <person name="Tang Y.Z."/>
            <person name="Lecleir G.R."/>
            <person name="Coyne K.J."/>
            <person name="Berg G.M."/>
            <person name="Bertrand E.M."/>
            <person name="Saito M.A."/>
            <person name="Gladyshev V.N."/>
            <person name="Grigoriev I.V."/>
        </authorList>
    </citation>
    <scope>NUCLEOTIDE SEQUENCE [LARGE SCALE GENOMIC DNA]</scope>
    <source>
        <strain evidence="4">CCMP 1984</strain>
        <strain evidence="3">CCMP1984</strain>
    </source>
</reference>
<dbReference type="Proteomes" id="UP000002729">
    <property type="component" value="Unassembled WGS sequence"/>
</dbReference>
<feature type="compositionally biased region" description="Basic and acidic residues" evidence="1">
    <location>
        <begin position="296"/>
        <end position="322"/>
    </location>
</feature>
<dbReference type="KEGG" id="aaf:AURANDRAFT_66856"/>
<evidence type="ECO:0000313" key="3">
    <source>
        <dbReference type="EMBL" id="EGB04906.1"/>
    </source>
</evidence>
<sequence>MPSPEKENAPPEAKDAGLAPTLDMHLKVSEPDDLDESELAAMEAKLHRRGEAKVDANDDDALADELAALEAQVKSRAASAAAPAEGKETSLEADLALEESKLEARQQEVLRRAVADAGGAAPCRWLGGSFVSYGAAPAPERAPAPEDDDDDDDDDDEPPESSRSSEASEEVGPEARRQAIRELAKHLQSLASTVEQEHAKRARAPKVRAPAMMLKLEDEVETLKKSRERSGDALSLLRQGGGLGDPRGAGAAHGAILEAAIMIAQSDVAVIEEADVVRALRRDVDKHVRALKKALRRADGTHDRRGARDARDAYVPPEEPKRGGGFSEIRKPRPRPRPVYRGPGHNERDRQYEDVVVVRRQDGLAVKRPHYLKPAAAPKKAPGRVCRGAPQVSRHCHGYVPNDDDLASLAL</sequence>
<dbReference type="RefSeq" id="XP_009042101.1">
    <property type="nucleotide sequence ID" value="XM_009043853.1"/>
</dbReference>
<protein>
    <submittedName>
        <fullName evidence="3">Uncharacterized protein</fullName>
    </submittedName>
</protein>
<feature type="compositionally biased region" description="Basic and acidic residues" evidence="1">
    <location>
        <begin position="1"/>
        <end position="15"/>
    </location>
</feature>
<dbReference type="InParanoid" id="F0YJ22"/>
<accession>F0YJ22</accession>
<feature type="region of interest" description="Disordered" evidence="1">
    <location>
        <begin position="296"/>
        <end position="355"/>
    </location>
</feature>
<name>F0YJ22_AURAN</name>
<dbReference type="EMBL" id="GL833184">
    <property type="protein sequence ID" value="EGB03196.1"/>
    <property type="molecule type" value="Genomic_DNA"/>
</dbReference>
<feature type="compositionally biased region" description="Basic and acidic residues" evidence="1">
    <location>
        <begin position="344"/>
        <end position="355"/>
    </location>
</feature>